<sequence>MGMGNWIHYTIDFLMISMILAGIKEATGYSLALNHIAHTKDSIAVLDKYLGLGEKLFAWSCRWAKNSNSFKLTQIPGKNQIKDVIDASKKLVNIDSSDRK</sequence>
<name>A0A7D9CVY3_DEKBR</name>
<dbReference type="AlphaFoldDB" id="A0A7D9CVY3"/>
<accession>A0A7D9CVY3</accession>
<dbReference type="PANTHER" id="PTHR28075">
    <property type="entry name" value="CHROMOSOME 16, WHOLE GENOME SHOTGUN SEQUENCE"/>
    <property type="match status" value="1"/>
</dbReference>
<gene>
    <name evidence="2" type="ORF">DEBR0S1_32066G</name>
</gene>
<evidence type="ECO:0000256" key="1">
    <source>
        <dbReference type="SAM" id="SignalP"/>
    </source>
</evidence>
<dbReference type="PANTHER" id="PTHR28075:SF3">
    <property type="entry name" value="DUF1748-DOMAIN-CONTAINING PROTEIN"/>
    <property type="match status" value="1"/>
</dbReference>
<keyword evidence="1" id="KW-0732">Signal</keyword>
<proteinExistence type="predicted"/>
<dbReference type="InterPro" id="IPR013726">
    <property type="entry name" value="Mitofissin"/>
</dbReference>
<reference evidence="2 3" key="1">
    <citation type="submission" date="2019-07" db="EMBL/GenBank/DDBJ databases">
        <authorList>
            <person name="Friedrich A."/>
            <person name="Schacherer J."/>
        </authorList>
    </citation>
    <scope>NUCLEOTIDE SEQUENCE [LARGE SCALE GENOMIC DNA]</scope>
</reference>
<feature type="chain" id="PRO_5028867777" evidence="1">
    <location>
        <begin position="22"/>
        <end position="100"/>
    </location>
</feature>
<evidence type="ECO:0000313" key="3">
    <source>
        <dbReference type="Proteomes" id="UP000478008"/>
    </source>
</evidence>
<dbReference type="Pfam" id="PF08520">
    <property type="entry name" value="Mitofissin"/>
    <property type="match status" value="1"/>
</dbReference>
<feature type="signal peptide" evidence="1">
    <location>
        <begin position="1"/>
        <end position="21"/>
    </location>
</feature>
<dbReference type="Proteomes" id="UP000478008">
    <property type="component" value="Unassembled WGS sequence"/>
</dbReference>
<dbReference type="GO" id="GO:0005737">
    <property type="term" value="C:cytoplasm"/>
    <property type="evidence" value="ECO:0007669"/>
    <property type="project" value="TreeGrafter"/>
</dbReference>
<keyword evidence="3" id="KW-1185">Reference proteome</keyword>
<organism evidence="2 3">
    <name type="scientific">Dekkera bruxellensis</name>
    <name type="common">Brettanomyces custersii</name>
    <dbReference type="NCBI Taxonomy" id="5007"/>
    <lineage>
        <taxon>Eukaryota</taxon>
        <taxon>Fungi</taxon>
        <taxon>Dikarya</taxon>
        <taxon>Ascomycota</taxon>
        <taxon>Saccharomycotina</taxon>
        <taxon>Pichiomycetes</taxon>
        <taxon>Pichiales</taxon>
        <taxon>Pichiaceae</taxon>
        <taxon>Brettanomyces</taxon>
    </lineage>
</organism>
<protein>
    <submittedName>
        <fullName evidence="2">DEBR0S1_32066g1_1</fullName>
    </submittedName>
</protein>
<evidence type="ECO:0000313" key="2">
    <source>
        <dbReference type="EMBL" id="VUG17051.1"/>
    </source>
</evidence>
<dbReference type="EMBL" id="CABFWN010000001">
    <property type="protein sequence ID" value="VUG17051.1"/>
    <property type="molecule type" value="Genomic_DNA"/>
</dbReference>